<name>A0A8S9X163_APOLU</name>
<comment type="caution">
    <text evidence="2">The sequence shown here is derived from an EMBL/GenBank/DDBJ whole genome shotgun (WGS) entry which is preliminary data.</text>
</comment>
<dbReference type="Proteomes" id="UP000466442">
    <property type="component" value="Unassembled WGS sequence"/>
</dbReference>
<reference evidence="2" key="1">
    <citation type="journal article" date="2021" name="Mol. Ecol. Resour.">
        <title>Apolygus lucorum genome provides insights into omnivorousness and mesophyll feeding.</title>
        <authorList>
            <person name="Liu Y."/>
            <person name="Liu H."/>
            <person name="Wang H."/>
            <person name="Huang T."/>
            <person name="Liu B."/>
            <person name="Yang B."/>
            <person name="Yin L."/>
            <person name="Li B."/>
            <person name="Zhang Y."/>
            <person name="Zhang S."/>
            <person name="Jiang F."/>
            <person name="Zhang X."/>
            <person name="Ren Y."/>
            <person name="Wang B."/>
            <person name="Wang S."/>
            <person name="Lu Y."/>
            <person name="Wu K."/>
            <person name="Fan W."/>
            <person name="Wang G."/>
        </authorList>
    </citation>
    <scope>NUCLEOTIDE SEQUENCE</scope>
    <source>
        <strain evidence="2">12Hb</strain>
    </source>
</reference>
<evidence type="ECO:0000256" key="1">
    <source>
        <dbReference type="SAM" id="MobiDB-lite"/>
    </source>
</evidence>
<sequence>MAPSRRAGRKPLASPANNPAASFTRRRSDVGRARRFVVVRCVLANSLRAKGRLHRWIFASHRRVCLTTNESTQEKAVKKLNNDLGNGNGRPIELKRVATMRQKER</sequence>
<evidence type="ECO:0000313" key="3">
    <source>
        <dbReference type="Proteomes" id="UP000466442"/>
    </source>
</evidence>
<dbReference type="AlphaFoldDB" id="A0A8S9X163"/>
<organism evidence="2 3">
    <name type="scientific">Apolygus lucorum</name>
    <name type="common">Small green plant bug</name>
    <name type="synonym">Lygocoris lucorum</name>
    <dbReference type="NCBI Taxonomy" id="248454"/>
    <lineage>
        <taxon>Eukaryota</taxon>
        <taxon>Metazoa</taxon>
        <taxon>Ecdysozoa</taxon>
        <taxon>Arthropoda</taxon>
        <taxon>Hexapoda</taxon>
        <taxon>Insecta</taxon>
        <taxon>Pterygota</taxon>
        <taxon>Neoptera</taxon>
        <taxon>Paraneoptera</taxon>
        <taxon>Hemiptera</taxon>
        <taxon>Heteroptera</taxon>
        <taxon>Panheteroptera</taxon>
        <taxon>Cimicomorpha</taxon>
        <taxon>Miridae</taxon>
        <taxon>Mirini</taxon>
        <taxon>Apolygus</taxon>
    </lineage>
</organism>
<keyword evidence="3" id="KW-1185">Reference proteome</keyword>
<feature type="compositionally biased region" description="Low complexity" evidence="1">
    <location>
        <begin position="13"/>
        <end position="22"/>
    </location>
</feature>
<feature type="region of interest" description="Disordered" evidence="1">
    <location>
        <begin position="1"/>
        <end position="27"/>
    </location>
</feature>
<dbReference type="EMBL" id="WIXP02000013">
    <property type="protein sequence ID" value="KAF6201315.1"/>
    <property type="molecule type" value="Genomic_DNA"/>
</dbReference>
<evidence type="ECO:0000313" key="2">
    <source>
        <dbReference type="EMBL" id="KAF6201315.1"/>
    </source>
</evidence>
<protein>
    <submittedName>
        <fullName evidence="2">Uncharacterized protein</fullName>
    </submittedName>
</protein>
<accession>A0A8S9X163</accession>
<gene>
    <name evidence="2" type="ORF">GE061_005763</name>
</gene>
<proteinExistence type="predicted"/>